<keyword evidence="3" id="KW-0576">Peroxisome</keyword>
<dbReference type="GO" id="GO:0005778">
    <property type="term" value="C:peroxisomal membrane"/>
    <property type="evidence" value="ECO:0007669"/>
    <property type="project" value="UniProtKB-SubCell"/>
</dbReference>
<name>A0A9P8UD97_9PEZI</name>
<gene>
    <name evidence="5" type="ORF">BKA67DRAFT_578892</name>
</gene>
<reference evidence="5" key="1">
    <citation type="journal article" date="2021" name="Nat. Commun.">
        <title>Genetic determinants of endophytism in the Arabidopsis root mycobiome.</title>
        <authorList>
            <person name="Mesny F."/>
            <person name="Miyauchi S."/>
            <person name="Thiergart T."/>
            <person name="Pickel B."/>
            <person name="Atanasova L."/>
            <person name="Karlsson M."/>
            <person name="Huettel B."/>
            <person name="Barry K.W."/>
            <person name="Haridas S."/>
            <person name="Chen C."/>
            <person name="Bauer D."/>
            <person name="Andreopoulos W."/>
            <person name="Pangilinan J."/>
            <person name="LaButti K."/>
            <person name="Riley R."/>
            <person name="Lipzen A."/>
            <person name="Clum A."/>
            <person name="Drula E."/>
            <person name="Henrissat B."/>
            <person name="Kohler A."/>
            <person name="Grigoriev I.V."/>
            <person name="Martin F.M."/>
            <person name="Hacquard S."/>
        </authorList>
    </citation>
    <scope>NUCLEOTIDE SEQUENCE</scope>
    <source>
        <strain evidence="5">MPI-SDFR-AT-0073</strain>
    </source>
</reference>
<comment type="subcellular location">
    <subcellularLocation>
        <location evidence="4">Peroxisome membrane</location>
    </subcellularLocation>
</comment>
<evidence type="ECO:0000256" key="2">
    <source>
        <dbReference type="ARBA" id="ARBA00023136"/>
    </source>
</evidence>
<evidence type="ECO:0000256" key="4">
    <source>
        <dbReference type="ARBA" id="ARBA00046271"/>
    </source>
</evidence>
<evidence type="ECO:0000313" key="6">
    <source>
        <dbReference type="Proteomes" id="UP000758603"/>
    </source>
</evidence>
<dbReference type="GeneID" id="70132621"/>
<keyword evidence="6" id="KW-1185">Reference proteome</keyword>
<proteinExistence type="predicted"/>
<evidence type="ECO:0000313" key="5">
    <source>
        <dbReference type="EMBL" id="KAH6647918.1"/>
    </source>
</evidence>
<dbReference type="PANTHER" id="PTHR12652">
    <property type="entry name" value="PEROXISOMAL BIOGENESIS FACTOR 11"/>
    <property type="match status" value="1"/>
</dbReference>
<evidence type="ECO:0000256" key="3">
    <source>
        <dbReference type="ARBA" id="ARBA00023140"/>
    </source>
</evidence>
<evidence type="ECO:0000256" key="1">
    <source>
        <dbReference type="ARBA" id="ARBA00022593"/>
    </source>
</evidence>
<dbReference type="GO" id="GO:0016559">
    <property type="term" value="P:peroxisome fission"/>
    <property type="evidence" value="ECO:0007669"/>
    <property type="project" value="InterPro"/>
</dbReference>
<dbReference type="Pfam" id="PF05648">
    <property type="entry name" value="PEX11"/>
    <property type="match status" value="1"/>
</dbReference>
<dbReference type="AlphaFoldDB" id="A0A9P8UD97"/>
<accession>A0A9P8UD97</accession>
<keyword evidence="2" id="KW-0472">Membrane</keyword>
<dbReference type="PANTHER" id="PTHR12652:SF23">
    <property type="entry name" value="MICROBODY (PEROXISOME) PROLIFERATION PROTEIN PEROXIN 11B (EUROFUNG)"/>
    <property type="match status" value="1"/>
</dbReference>
<dbReference type="RefSeq" id="XP_045954430.1">
    <property type="nucleotide sequence ID" value="XM_046103730.1"/>
</dbReference>
<dbReference type="Proteomes" id="UP000758603">
    <property type="component" value="Unassembled WGS sequence"/>
</dbReference>
<comment type="caution">
    <text evidence="5">The sequence shown here is derived from an EMBL/GenBank/DDBJ whole genome shotgun (WGS) entry which is preliminary data.</text>
</comment>
<keyword evidence="1" id="KW-0962">Peroxisome biogenesis</keyword>
<dbReference type="InterPro" id="IPR008733">
    <property type="entry name" value="PEX11"/>
</dbReference>
<dbReference type="OrthoDB" id="3636394at2759"/>
<protein>
    <submittedName>
        <fullName evidence="5">Peroxisomal biogenesis factor 11</fullName>
    </submittedName>
</protein>
<organism evidence="5 6">
    <name type="scientific">Truncatella angustata</name>
    <dbReference type="NCBI Taxonomy" id="152316"/>
    <lineage>
        <taxon>Eukaryota</taxon>
        <taxon>Fungi</taxon>
        <taxon>Dikarya</taxon>
        <taxon>Ascomycota</taxon>
        <taxon>Pezizomycotina</taxon>
        <taxon>Sordariomycetes</taxon>
        <taxon>Xylariomycetidae</taxon>
        <taxon>Amphisphaeriales</taxon>
        <taxon>Sporocadaceae</taxon>
        <taxon>Truncatella</taxon>
    </lineage>
</organism>
<sequence length="312" mass="35327">MSSQTFDQFIRFTTDSVGLERTFRLFQSLAQILSSYPVLLSLFLSLLDKSTTTTKSYSQSYIILADIRQRLGLARRFFRVFRFLDSFNSAQKLYVTINPSLASSNSPKRPLWVHLEVYIDVLGRTFNGMYLLLETSTMIDALQVEGLRLWTHEWERVIIVEAQRFWLFALVCGVLSGLLKVLKTLAYTPVPASGDVTQSAKVDEDEKSKAESIPEEKNVAEEFDVKKEQQRLRGLVKDSRKKRVLWVREVKAKLHGLGRSIVANALDIVLPGTVVGWIEADQGVVGIAMFITTILTGLDVWERCGREVAATQ</sequence>
<dbReference type="EMBL" id="JAGPXC010000008">
    <property type="protein sequence ID" value="KAH6647918.1"/>
    <property type="molecule type" value="Genomic_DNA"/>
</dbReference>